<dbReference type="EMBL" id="JANPWB010000006">
    <property type="protein sequence ID" value="KAJ1181634.1"/>
    <property type="molecule type" value="Genomic_DNA"/>
</dbReference>
<feature type="compositionally biased region" description="Polar residues" evidence="1">
    <location>
        <begin position="44"/>
        <end position="54"/>
    </location>
</feature>
<feature type="region of interest" description="Disordered" evidence="1">
    <location>
        <begin position="17"/>
        <end position="54"/>
    </location>
</feature>
<dbReference type="AlphaFoldDB" id="A0AAV7TZP6"/>
<proteinExistence type="predicted"/>
<evidence type="ECO:0000313" key="2">
    <source>
        <dbReference type="EMBL" id="KAJ1181634.1"/>
    </source>
</evidence>
<accession>A0AAV7TZP6</accession>
<organism evidence="2 3">
    <name type="scientific">Pleurodeles waltl</name>
    <name type="common">Iberian ribbed newt</name>
    <dbReference type="NCBI Taxonomy" id="8319"/>
    <lineage>
        <taxon>Eukaryota</taxon>
        <taxon>Metazoa</taxon>
        <taxon>Chordata</taxon>
        <taxon>Craniata</taxon>
        <taxon>Vertebrata</taxon>
        <taxon>Euteleostomi</taxon>
        <taxon>Amphibia</taxon>
        <taxon>Batrachia</taxon>
        <taxon>Caudata</taxon>
        <taxon>Salamandroidea</taxon>
        <taxon>Salamandridae</taxon>
        <taxon>Pleurodelinae</taxon>
        <taxon>Pleurodeles</taxon>
    </lineage>
</organism>
<name>A0AAV7TZP6_PLEWA</name>
<protein>
    <submittedName>
        <fullName evidence="2">Uncharacterized protein</fullName>
    </submittedName>
</protein>
<evidence type="ECO:0000313" key="3">
    <source>
        <dbReference type="Proteomes" id="UP001066276"/>
    </source>
</evidence>
<dbReference type="Proteomes" id="UP001066276">
    <property type="component" value="Chromosome 3_2"/>
</dbReference>
<reference evidence="2" key="1">
    <citation type="journal article" date="2022" name="bioRxiv">
        <title>Sequencing and chromosome-scale assembly of the giantPleurodeles waltlgenome.</title>
        <authorList>
            <person name="Brown T."/>
            <person name="Elewa A."/>
            <person name="Iarovenko S."/>
            <person name="Subramanian E."/>
            <person name="Araus A.J."/>
            <person name="Petzold A."/>
            <person name="Susuki M."/>
            <person name="Suzuki K.-i.T."/>
            <person name="Hayashi T."/>
            <person name="Toyoda A."/>
            <person name="Oliveira C."/>
            <person name="Osipova E."/>
            <person name="Leigh N.D."/>
            <person name="Simon A."/>
            <person name="Yun M.H."/>
        </authorList>
    </citation>
    <scope>NUCLEOTIDE SEQUENCE</scope>
    <source>
        <strain evidence="2">20211129_DDA</strain>
        <tissue evidence="2">Liver</tissue>
    </source>
</reference>
<sequence length="125" mass="13438">MGLVPRRGEKLHFLRQAVSDGHGSGAQESRVPRRFLPRGAGMTAFSSRGKSSAQGGERWICEPAAWKPGAVCGCGQAQSWVTRARVISPGAQDCIQSSRKLYKQSGGMGLFAHCDSRLEKGHLSL</sequence>
<evidence type="ECO:0000256" key="1">
    <source>
        <dbReference type="SAM" id="MobiDB-lite"/>
    </source>
</evidence>
<keyword evidence="3" id="KW-1185">Reference proteome</keyword>
<gene>
    <name evidence="2" type="ORF">NDU88_006837</name>
</gene>
<comment type="caution">
    <text evidence="2">The sequence shown here is derived from an EMBL/GenBank/DDBJ whole genome shotgun (WGS) entry which is preliminary data.</text>
</comment>